<dbReference type="AlphaFoldDB" id="A0A3B0TF32"/>
<evidence type="ECO:0000256" key="1">
    <source>
        <dbReference type="ARBA" id="ARBA00010641"/>
    </source>
</evidence>
<dbReference type="InterPro" id="IPR007627">
    <property type="entry name" value="RNA_pol_sigma70_r2"/>
</dbReference>
<keyword evidence="4" id="KW-0804">Transcription</keyword>
<dbReference type="Gene3D" id="1.10.10.10">
    <property type="entry name" value="Winged helix-like DNA-binding domain superfamily/Winged helix DNA-binding domain"/>
    <property type="match status" value="1"/>
</dbReference>
<feature type="domain" description="RNA polymerase sigma-70 region 2" evidence="5">
    <location>
        <begin position="16"/>
        <end position="76"/>
    </location>
</feature>
<dbReference type="InterPro" id="IPR014284">
    <property type="entry name" value="RNA_pol_sigma-70_dom"/>
</dbReference>
<evidence type="ECO:0000256" key="2">
    <source>
        <dbReference type="ARBA" id="ARBA00023015"/>
    </source>
</evidence>
<evidence type="ECO:0000256" key="4">
    <source>
        <dbReference type="ARBA" id="ARBA00023163"/>
    </source>
</evidence>
<dbReference type="SUPFAM" id="SSF88946">
    <property type="entry name" value="Sigma2 domain of RNA polymerase sigma factors"/>
    <property type="match status" value="1"/>
</dbReference>
<dbReference type="Pfam" id="PF04542">
    <property type="entry name" value="Sigma70_r2"/>
    <property type="match status" value="1"/>
</dbReference>
<dbReference type="GO" id="GO:0003677">
    <property type="term" value="F:DNA binding"/>
    <property type="evidence" value="ECO:0007669"/>
    <property type="project" value="InterPro"/>
</dbReference>
<evidence type="ECO:0000256" key="3">
    <source>
        <dbReference type="ARBA" id="ARBA00023082"/>
    </source>
</evidence>
<protein>
    <recommendedName>
        <fullName evidence="8">RNA polymerase ECF-type sigma factor</fullName>
    </recommendedName>
</protein>
<dbReference type="NCBIfam" id="TIGR02937">
    <property type="entry name" value="sigma70-ECF"/>
    <property type="match status" value="1"/>
</dbReference>
<evidence type="ECO:0000313" key="7">
    <source>
        <dbReference type="EMBL" id="VAW07404.1"/>
    </source>
</evidence>
<dbReference type="EMBL" id="UOEH01000580">
    <property type="protein sequence ID" value="VAW07404.1"/>
    <property type="molecule type" value="Genomic_DNA"/>
</dbReference>
<reference evidence="7" key="1">
    <citation type="submission" date="2018-06" db="EMBL/GenBank/DDBJ databases">
        <authorList>
            <person name="Zhirakovskaya E."/>
        </authorList>
    </citation>
    <scope>NUCLEOTIDE SEQUENCE</scope>
</reference>
<dbReference type="SUPFAM" id="SSF88659">
    <property type="entry name" value="Sigma3 and sigma4 domains of RNA polymerase sigma factors"/>
    <property type="match status" value="1"/>
</dbReference>
<proteinExistence type="inferred from homology"/>
<dbReference type="InterPro" id="IPR039425">
    <property type="entry name" value="RNA_pol_sigma-70-like"/>
</dbReference>
<keyword evidence="3" id="KW-0731">Sigma factor</keyword>
<dbReference type="InterPro" id="IPR013325">
    <property type="entry name" value="RNA_pol_sigma_r2"/>
</dbReference>
<name>A0A3B0TF32_9ZZZZ</name>
<accession>A0A3B0TF32</accession>
<evidence type="ECO:0000259" key="5">
    <source>
        <dbReference type="Pfam" id="PF04542"/>
    </source>
</evidence>
<dbReference type="PANTHER" id="PTHR43133:SF63">
    <property type="entry name" value="RNA POLYMERASE SIGMA FACTOR FECI-RELATED"/>
    <property type="match status" value="1"/>
</dbReference>
<dbReference type="InterPro" id="IPR013249">
    <property type="entry name" value="RNA_pol_sigma70_r4_t2"/>
</dbReference>
<organism evidence="7">
    <name type="scientific">hydrothermal vent metagenome</name>
    <dbReference type="NCBI Taxonomy" id="652676"/>
    <lineage>
        <taxon>unclassified sequences</taxon>
        <taxon>metagenomes</taxon>
        <taxon>ecological metagenomes</taxon>
    </lineage>
</organism>
<keyword evidence="2" id="KW-0805">Transcription regulation</keyword>
<dbReference type="Pfam" id="PF08281">
    <property type="entry name" value="Sigma70_r4_2"/>
    <property type="match status" value="1"/>
</dbReference>
<dbReference type="PANTHER" id="PTHR43133">
    <property type="entry name" value="RNA POLYMERASE ECF-TYPE SIGMA FACTO"/>
    <property type="match status" value="1"/>
</dbReference>
<gene>
    <name evidence="7" type="ORF">MNBD_ALPHA05-132</name>
</gene>
<dbReference type="InterPro" id="IPR036388">
    <property type="entry name" value="WH-like_DNA-bd_sf"/>
</dbReference>
<sequence>MNDIVSPIIELFRDRRAIFLRVLTRRLGNVDEAEEILQEAFINFDRAAKTEKIANPDGYLMKIALNLAVDRIRQDASRRRREESWFETNSADRIGGDHVAPIPQQDQALAAKQTMARLGRCLEELSPTVRTAFILHKIQGLTHNETAEEMRLSKSTVEKHIMKAMKHVMENMSDLAL</sequence>
<comment type="similarity">
    <text evidence="1">Belongs to the sigma-70 factor family. ECF subfamily.</text>
</comment>
<dbReference type="GO" id="GO:0006352">
    <property type="term" value="P:DNA-templated transcription initiation"/>
    <property type="evidence" value="ECO:0007669"/>
    <property type="project" value="InterPro"/>
</dbReference>
<dbReference type="InterPro" id="IPR013324">
    <property type="entry name" value="RNA_pol_sigma_r3/r4-like"/>
</dbReference>
<dbReference type="Gene3D" id="1.10.1740.10">
    <property type="match status" value="1"/>
</dbReference>
<dbReference type="GO" id="GO:0016987">
    <property type="term" value="F:sigma factor activity"/>
    <property type="evidence" value="ECO:0007669"/>
    <property type="project" value="UniProtKB-KW"/>
</dbReference>
<feature type="domain" description="RNA polymerase sigma factor 70 region 4 type 2" evidence="6">
    <location>
        <begin position="117"/>
        <end position="167"/>
    </location>
</feature>
<evidence type="ECO:0000259" key="6">
    <source>
        <dbReference type="Pfam" id="PF08281"/>
    </source>
</evidence>
<evidence type="ECO:0008006" key="8">
    <source>
        <dbReference type="Google" id="ProtNLM"/>
    </source>
</evidence>